<dbReference type="Pfam" id="PF07801">
    <property type="entry name" value="DUF1647"/>
    <property type="match status" value="1"/>
</dbReference>
<evidence type="ECO:0000313" key="3">
    <source>
        <dbReference type="RefSeq" id="XP_022086460.1"/>
    </source>
</evidence>
<name>A0A8B7Y2D5_ACAPL</name>
<sequence length="383" mass="44262">MAVQILNHLDLDRHKLEQIMRMLKFSFAFLVTFAVVMFYYIWITDKYSTGDVFSQPSLGKVVSNEIETRQFSSTIKFTSQNLQVQFVTENNGSDTLKDRSEVASRDPVRPLINLDLQDVDVEELSRRLVVVTAFSENHRLEVMGMIGTVQNHMPATRVIAYDLGIDPRYLSKLRRLCNLEVRPFEFHRYPSHVSVLMKFAWKPIIIKEALNEFGVIFWADASVRFQDSLITLLPFAKEHHGYFSKIHSYTPLSAGSLSAPALHNFFLTHRKMFAYFGIKRKRYAKSPNTPHVAANRQLVINSTTVQEKVIKPLYACAMDENCIGPPGAVRGNHMFDASALLLIFYKYWPREFNRDNDHVADMDRVTRMHRESDDWSQAKLCEV</sequence>
<keyword evidence="2" id="KW-1185">Reference proteome</keyword>
<accession>A0A8B7Y2D5</accession>
<keyword evidence="1" id="KW-0472">Membrane</keyword>
<feature type="transmembrane region" description="Helical" evidence="1">
    <location>
        <begin position="22"/>
        <end position="42"/>
    </location>
</feature>
<dbReference type="PANTHER" id="PTHR31389:SF4">
    <property type="entry name" value="LD39211P"/>
    <property type="match status" value="1"/>
</dbReference>
<organism evidence="2 3">
    <name type="scientific">Acanthaster planci</name>
    <name type="common">Crown-of-thorns starfish</name>
    <dbReference type="NCBI Taxonomy" id="133434"/>
    <lineage>
        <taxon>Eukaryota</taxon>
        <taxon>Metazoa</taxon>
        <taxon>Echinodermata</taxon>
        <taxon>Eleutherozoa</taxon>
        <taxon>Asterozoa</taxon>
        <taxon>Asteroidea</taxon>
        <taxon>Valvatacea</taxon>
        <taxon>Valvatida</taxon>
        <taxon>Acanthasteridae</taxon>
        <taxon>Acanthaster</taxon>
    </lineage>
</organism>
<keyword evidence="1" id="KW-0812">Transmembrane</keyword>
<dbReference type="OrthoDB" id="10053392at2759"/>
<dbReference type="Proteomes" id="UP000694845">
    <property type="component" value="Unplaced"/>
</dbReference>
<dbReference type="InterPro" id="IPR012444">
    <property type="entry name" value="DUF1647"/>
</dbReference>
<dbReference type="AlphaFoldDB" id="A0A8B7Y2D5"/>
<keyword evidence="1" id="KW-1133">Transmembrane helix</keyword>
<protein>
    <submittedName>
        <fullName evidence="3">Uncharacterized protein LOC110977006 isoform X1</fullName>
    </submittedName>
</protein>
<dbReference type="RefSeq" id="XP_022086460.1">
    <property type="nucleotide sequence ID" value="XM_022230768.1"/>
</dbReference>
<reference evidence="3" key="1">
    <citation type="submission" date="2025-08" db="UniProtKB">
        <authorList>
            <consortium name="RefSeq"/>
        </authorList>
    </citation>
    <scope>IDENTIFICATION</scope>
</reference>
<proteinExistence type="predicted"/>
<gene>
    <name evidence="3" type="primary">LOC110977006</name>
</gene>
<evidence type="ECO:0000256" key="1">
    <source>
        <dbReference type="SAM" id="Phobius"/>
    </source>
</evidence>
<dbReference type="KEGG" id="aplc:110977006"/>
<dbReference type="PANTHER" id="PTHR31389">
    <property type="entry name" value="LD39211P"/>
    <property type="match status" value="1"/>
</dbReference>
<dbReference type="GeneID" id="110977006"/>
<evidence type="ECO:0000313" key="2">
    <source>
        <dbReference type="Proteomes" id="UP000694845"/>
    </source>
</evidence>